<dbReference type="Gene3D" id="3.40.50.1110">
    <property type="entry name" value="SGNH hydrolase"/>
    <property type="match status" value="1"/>
</dbReference>
<feature type="domain" description="SGNH hydrolase-type esterase" evidence="2">
    <location>
        <begin position="198"/>
        <end position="395"/>
    </location>
</feature>
<dbReference type="EMBL" id="QFNF01000024">
    <property type="protein sequence ID" value="PZO76842.1"/>
    <property type="molecule type" value="Genomic_DNA"/>
</dbReference>
<protein>
    <submittedName>
        <fullName evidence="3">GDSL family lipase</fullName>
    </submittedName>
</protein>
<organism evidence="3 4">
    <name type="scientific">Sphingomonas hengshuiensis</name>
    <dbReference type="NCBI Taxonomy" id="1609977"/>
    <lineage>
        <taxon>Bacteria</taxon>
        <taxon>Pseudomonadati</taxon>
        <taxon>Pseudomonadota</taxon>
        <taxon>Alphaproteobacteria</taxon>
        <taxon>Sphingomonadales</taxon>
        <taxon>Sphingomonadaceae</taxon>
        <taxon>Sphingomonas</taxon>
    </lineage>
</organism>
<name>A0A2W4Z8M9_9SPHN</name>
<dbReference type="InterPro" id="IPR013830">
    <property type="entry name" value="SGNH_hydro"/>
</dbReference>
<reference evidence="3 4" key="1">
    <citation type="submission" date="2017-08" db="EMBL/GenBank/DDBJ databases">
        <title>Infants hospitalized years apart are colonized by the same room-sourced microbial strains.</title>
        <authorList>
            <person name="Brooks B."/>
            <person name="Olm M.R."/>
            <person name="Firek B.A."/>
            <person name="Baker R."/>
            <person name="Thomas B.C."/>
            <person name="Morowitz M.J."/>
            <person name="Banfield J.F."/>
        </authorList>
    </citation>
    <scope>NUCLEOTIDE SEQUENCE [LARGE SCALE GENOMIC DNA]</scope>
    <source>
        <strain evidence="3">S2_018_000_R3_110</strain>
    </source>
</reference>
<evidence type="ECO:0000256" key="1">
    <source>
        <dbReference type="SAM" id="SignalP"/>
    </source>
</evidence>
<sequence length="407" mass="43212">MRSGSVAVAMVLATIALPVAAEPWVAGWTTSPVRSPPEQQLTEAQSRDTTVRQIVRVTIGGRALRVRFSNRFGTTPLRIAGAHIALAAGPAAAAIRPGTDRPLTFAGRATVEVPPGADFWSDPVPIPVKALQDVAISTRFAALPQQQTGHGGARTRSWIAPGDRLGDSTFADATPVERWFQIAGVEVDAAPTARAIVALGDSITDGYGVKDGSHQRWTDGLARRLSTHATTQDVAVLNHGIGGNCLLAECSGTNALARFDSDVASQPGVRYLIVLEGINDLGALGRERVATPEERRAHVARMVGGYAQIVARARALGLKVIGGTVMPFAGNEYYHPDAAAEAARQAINVWIRTPGHFDAVIDFDQVVRDPARPDRLLPAYDSGDHLHPSMAGYRAMADAVPLTLFAR</sequence>
<dbReference type="PANTHER" id="PTHR43784:SF2">
    <property type="entry name" value="GDSL-LIKE LIPASE_ACYLHYDROLASE, PUTATIVE (AFU_ORTHOLOGUE AFUA_2G00820)-RELATED"/>
    <property type="match status" value="1"/>
</dbReference>
<dbReference type="AlphaFoldDB" id="A0A2W4Z8M9"/>
<feature type="chain" id="PRO_5016016433" evidence="1">
    <location>
        <begin position="22"/>
        <end position="407"/>
    </location>
</feature>
<dbReference type="Proteomes" id="UP000248614">
    <property type="component" value="Unassembled WGS sequence"/>
</dbReference>
<dbReference type="SUPFAM" id="SSF52266">
    <property type="entry name" value="SGNH hydrolase"/>
    <property type="match status" value="1"/>
</dbReference>
<evidence type="ECO:0000259" key="2">
    <source>
        <dbReference type="Pfam" id="PF13472"/>
    </source>
</evidence>
<evidence type="ECO:0000313" key="4">
    <source>
        <dbReference type="Proteomes" id="UP000248614"/>
    </source>
</evidence>
<keyword evidence="1" id="KW-0732">Signal</keyword>
<evidence type="ECO:0000313" key="3">
    <source>
        <dbReference type="EMBL" id="PZO76842.1"/>
    </source>
</evidence>
<comment type="caution">
    <text evidence="3">The sequence shown here is derived from an EMBL/GenBank/DDBJ whole genome shotgun (WGS) entry which is preliminary data.</text>
</comment>
<accession>A0A2W4Z8M9</accession>
<proteinExistence type="predicted"/>
<feature type="signal peptide" evidence="1">
    <location>
        <begin position="1"/>
        <end position="21"/>
    </location>
</feature>
<dbReference type="InterPro" id="IPR053140">
    <property type="entry name" value="GDSL_Rv0518-like"/>
</dbReference>
<dbReference type="GO" id="GO:0016788">
    <property type="term" value="F:hydrolase activity, acting on ester bonds"/>
    <property type="evidence" value="ECO:0007669"/>
    <property type="project" value="UniProtKB-ARBA"/>
</dbReference>
<dbReference type="InterPro" id="IPR036514">
    <property type="entry name" value="SGNH_hydro_sf"/>
</dbReference>
<dbReference type="CDD" id="cd01830">
    <property type="entry name" value="XynE_like"/>
    <property type="match status" value="1"/>
</dbReference>
<dbReference type="Pfam" id="PF13472">
    <property type="entry name" value="Lipase_GDSL_2"/>
    <property type="match status" value="1"/>
</dbReference>
<dbReference type="PANTHER" id="PTHR43784">
    <property type="entry name" value="GDSL-LIKE LIPASE/ACYLHYDROLASE, PUTATIVE (AFU_ORTHOLOGUE AFUA_2G00820)-RELATED"/>
    <property type="match status" value="1"/>
</dbReference>
<gene>
    <name evidence="3" type="ORF">DI632_09945</name>
</gene>